<dbReference type="OrthoDB" id="5973733at2759"/>
<keyword evidence="4" id="KW-1185">Reference proteome</keyword>
<dbReference type="SUPFAM" id="SSF46565">
    <property type="entry name" value="Chaperone J-domain"/>
    <property type="match status" value="1"/>
</dbReference>
<dbReference type="Gene3D" id="2.60.260.20">
    <property type="entry name" value="Urease metallochaperone UreE, N-terminal domain"/>
    <property type="match status" value="1"/>
</dbReference>
<proteinExistence type="predicted"/>
<dbReference type="InterPro" id="IPR002939">
    <property type="entry name" value="DnaJ_C"/>
</dbReference>
<dbReference type="PRINTS" id="PR00625">
    <property type="entry name" value="JDOMAIN"/>
</dbReference>
<dbReference type="Gene3D" id="1.10.287.110">
    <property type="entry name" value="DnaJ domain"/>
    <property type="match status" value="1"/>
</dbReference>
<comment type="caution">
    <text evidence="3">The sequence shown here is derived from an EMBL/GenBank/DDBJ whole genome shotgun (WGS) entry which is preliminary data.</text>
</comment>
<dbReference type="InterPro" id="IPR008971">
    <property type="entry name" value="HSP40/DnaJ_pept-bd"/>
</dbReference>
<dbReference type="Pfam" id="PF01556">
    <property type="entry name" value="DnaJ_C"/>
    <property type="match status" value="1"/>
</dbReference>
<gene>
    <name evidence="3" type="ORF">IFM89_017535</name>
</gene>
<dbReference type="InterPro" id="IPR001623">
    <property type="entry name" value="DnaJ_domain"/>
</dbReference>
<dbReference type="AlphaFoldDB" id="A0A835LZU0"/>
<dbReference type="InterPro" id="IPR036869">
    <property type="entry name" value="J_dom_sf"/>
</dbReference>
<feature type="compositionally biased region" description="Polar residues" evidence="1">
    <location>
        <begin position="21"/>
        <end position="32"/>
    </location>
</feature>
<accession>A0A835LZU0</accession>
<dbReference type="PANTHER" id="PTHR43096">
    <property type="entry name" value="DNAJ HOMOLOG 1, MITOCHONDRIAL-RELATED"/>
    <property type="match status" value="1"/>
</dbReference>
<sequence>MEGKNIIDTGGSSGKSLKDIATSSNNRRQSFTPSLLAKSEVTRKEKLPNIDDKGNMLDISEYIEDIYSYYWLMEAQQDRSDYVILKAENEGFRLEAALRSISCLNCGGPAILGEMSFDEQHLRIENVRLKEEVLSDDEKRSLYDRYGESGLKGAGMGTGDFSNPFDLFESLFENMGGMGGGGRGTRTRAVDGEDECHMLMQSWVQQSKFQQYVDGMVDLKIPSGTQPGTTLVMAKKGVPLLNKSNLRGDQLVRVQVEIPKRLSGVKSES</sequence>
<evidence type="ECO:0000259" key="2">
    <source>
        <dbReference type="Pfam" id="PF01556"/>
    </source>
</evidence>
<evidence type="ECO:0000256" key="1">
    <source>
        <dbReference type="SAM" id="MobiDB-lite"/>
    </source>
</evidence>
<evidence type="ECO:0000313" key="4">
    <source>
        <dbReference type="Proteomes" id="UP000631114"/>
    </source>
</evidence>
<feature type="domain" description="Chaperone DnaJ C-terminal" evidence="2">
    <location>
        <begin position="212"/>
        <end position="259"/>
    </location>
</feature>
<protein>
    <recommendedName>
        <fullName evidence="2">Chaperone DnaJ C-terminal domain-containing protein</fullName>
    </recommendedName>
</protein>
<name>A0A835LZU0_9MAGN</name>
<organism evidence="3 4">
    <name type="scientific">Coptis chinensis</name>
    <dbReference type="NCBI Taxonomy" id="261450"/>
    <lineage>
        <taxon>Eukaryota</taxon>
        <taxon>Viridiplantae</taxon>
        <taxon>Streptophyta</taxon>
        <taxon>Embryophyta</taxon>
        <taxon>Tracheophyta</taxon>
        <taxon>Spermatophyta</taxon>
        <taxon>Magnoliopsida</taxon>
        <taxon>Ranunculales</taxon>
        <taxon>Ranunculaceae</taxon>
        <taxon>Coptidoideae</taxon>
        <taxon>Coptis</taxon>
    </lineage>
</organism>
<reference evidence="3 4" key="1">
    <citation type="submission" date="2020-10" db="EMBL/GenBank/DDBJ databases">
        <title>The Coptis chinensis genome and diversification of protoberbering-type alkaloids.</title>
        <authorList>
            <person name="Wang B."/>
            <person name="Shu S."/>
            <person name="Song C."/>
            <person name="Liu Y."/>
        </authorList>
    </citation>
    <scope>NUCLEOTIDE SEQUENCE [LARGE SCALE GENOMIC DNA]</scope>
    <source>
        <strain evidence="3">HL-2020</strain>
        <tissue evidence="3">Leaf</tissue>
    </source>
</reference>
<feature type="region of interest" description="Disordered" evidence="1">
    <location>
        <begin position="1"/>
        <end position="32"/>
    </location>
</feature>
<dbReference type="SUPFAM" id="SSF49493">
    <property type="entry name" value="HSP40/DnaJ peptide-binding domain"/>
    <property type="match status" value="1"/>
</dbReference>
<dbReference type="Proteomes" id="UP000631114">
    <property type="component" value="Unassembled WGS sequence"/>
</dbReference>
<dbReference type="PANTHER" id="PTHR43096:SF10">
    <property type="entry name" value="CHAPERONE PROTEIN DNAJ A6, CHLOROPLASTIC"/>
    <property type="match status" value="1"/>
</dbReference>
<dbReference type="GO" id="GO:0051082">
    <property type="term" value="F:unfolded protein binding"/>
    <property type="evidence" value="ECO:0007669"/>
    <property type="project" value="InterPro"/>
</dbReference>
<dbReference type="EMBL" id="JADFTS010000005">
    <property type="protein sequence ID" value="KAF9605516.1"/>
    <property type="molecule type" value="Genomic_DNA"/>
</dbReference>
<dbReference type="GO" id="GO:0042026">
    <property type="term" value="P:protein refolding"/>
    <property type="evidence" value="ECO:0007669"/>
    <property type="project" value="TreeGrafter"/>
</dbReference>
<dbReference type="GO" id="GO:0009535">
    <property type="term" value="C:chloroplast thylakoid membrane"/>
    <property type="evidence" value="ECO:0007669"/>
    <property type="project" value="TreeGrafter"/>
</dbReference>
<evidence type="ECO:0000313" key="3">
    <source>
        <dbReference type="EMBL" id="KAF9605516.1"/>
    </source>
</evidence>